<feature type="coiled-coil region" evidence="4">
    <location>
        <begin position="85"/>
        <end position="112"/>
    </location>
</feature>
<dbReference type="Gene3D" id="1.10.1660.10">
    <property type="match status" value="1"/>
</dbReference>
<dbReference type="Proteomes" id="UP000595823">
    <property type="component" value="Chromosome"/>
</dbReference>
<organism evidence="6 7">
    <name type="scientific">Salicibibacter cibarius</name>
    <dbReference type="NCBI Taxonomy" id="2743000"/>
    <lineage>
        <taxon>Bacteria</taxon>
        <taxon>Bacillati</taxon>
        <taxon>Bacillota</taxon>
        <taxon>Bacilli</taxon>
        <taxon>Bacillales</taxon>
        <taxon>Bacillaceae</taxon>
        <taxon>Salicibibacter</taxon>
    </lineage>
</organism>
<reference evidence="6 7" key="1">
    <citation type="submission" date="2020-06" db="EMBL/GenBank/DDBJ databases">
        <title>Genomic analysis of Salicibibacter sp. NKC5-3.</title>
        <authorList>
            <person name="Oh Y.J."/>
        </authorList>
    </citation>
    <scope>NUCLEOTIDE SEQUENCE [LARGE SCALE GENOMIC DNA]</scope>
    <source>
        <strain evidence="6 7">NKC5-3</strain>
    </source>
</reference>
<dbReference type="SUPFAM" id="SSF46955">
    <property type="entry name" value="Putative DNA-binding domain"/>
    <property type="match status" value="1"/>
</dbReference>
<sequence length="129" mass="15298">MKISELSDHTGVSTRSIRYYEKKRLIKPSRTDNGYRVYEEQDIERVKAIQLFLDIGLKTDEIQPVIACGAIEPMDGDWNCADTAITLYEEQLLKTRQQMEQLENAQRHLKELIEFWRTVKDRQKRSHEQ</sequence>
<keyword evidence="7" id="KW-1185">Reference proteome</keyword>
<dbReference type="PANTHER" id="PTHR30204:SF94">
    <property type="entry name" value="HEAVY METAL-DEPENDENT TRANSCRIPTIONAL REGULATOR HI_0293-RELATED"/>
    <property type="match status" value="1"/>
</dbReference>
<dbReference type="GO" id="GO:0003677">
    <property type="term" value="F:DNA binding"/>
    <property type="evidence" value="ECO:0007669"/>
    <property type="project" value="UniProtKB-KW"/>
</dbReference>
<dbReference type="PRINTS" id="PR00040">
    <property type="entry name" value="HTHMERR"/>
</dbReference>
<dbReference type="KEGG" id="scia:HUG15_11785"/>
<protein>
    <submittedName>
        <fullName evidence="6">MerR family transcriptional regulator</fullName>
    </submittedName>
</protein>
<dbReference type="Pfam" id="PF13411">
    <property type="entry name" value="MerR_1"/>
    <property type="match status" value="1"/>
</dbReference>
<feature type="domain" description="HTH merR-type" evidence="5">
    <location>
        <begin position="1"/>
        <end position="68"/>
    </location>
</feature>
<dbReference type="InterPro" id="IPR009061">
    <property type="entry name" value="DNA-bd_dom_put_sf"/>
</dbReference>
<evidence type="ECO:0000259" key="5">
    <source>
        <dbReference type="PROSITE" id="PS50937"/>
    </source>
</evidence>
<dbReference type="PROSITE" id="PS50937">
    <property type="entry name" value="HTH_MERR_2"/>
    <property type="match status" value="1"/>
</dbReference>
<keyword evidence="1" id="KW-0805">Transcription regulation</keyword>
<proteinExistence type="predicted"/>
<dbReference type="GO" id="GO:0003700">
    <property type="term" value="F:DNA-binding transcription factor activity"/>
    <property type="evidence" value="ECO:0007669"/>
    <property type="project" value="InterPro"/>
</dbReference>
<dbReference type="PANTHER" id="PTHR30204">
    <property type="entry name" value="REDOX-CYCLING DRUG-SENSING TRANSCRIPTIONAL ACTIVATOR SOXR"/>
    <property type="match status" value="1"/>
</dbReference>
<evidence type="ECO:0000256" key="4">
    <source>
        <dbReference type="SAM" id="Coils"/>
    </source>
</evidence>
<evidence type="ECO:0000256" key="1">
    <source>
        <dbReference type="ARBA" id="ARBA00023015"/>
    </source>
</evidence>
<name>A0A7T6Z3G2_9BACI</name>
<evidence type="ECO:0000256" key="2">
    <source>
        <dbReference type="ARBA" id="ARBA00023125"/>
    </source>
</evidence>
<dbReference type="SMART" id="SM00422">
    <property type="entry name" value="HTH_MERR"/>
    <property type="match status" value="1"/>
</dbReference>
<gene>
    <name evidence="6" type="ORF">HUG15_11785</name>
</gene>
<keyword evidence="3" id="KW-0804">Transcription</keyword>
<evidence type="ECO:0000256" key="3">
    <source>
        <dbReference type="ARBA" id="ARBA00023163"/>
    </source>
</evidence>
<keyword evidence="4" id="KW-0175">Coiled coil</keyword>
<dbReference type="InterPro" id="IPR000551">
    <property type="entry name" value="MerR-type_HTH_dom"/>
</dbReference>
<dbReference type="InterPro" id="IPR047057">
    <property type="entry name" value="MerR_fam"/>
</dbReference>
<accession>A0A7T6Z3G2</accession>
<keyword evidence="2" id="KW-0238">DNA-binding</keyword>
<dbReference type="RefSeq" id="WP_200123305.1">
    <property type="nucleotide sequence ID" value="NZ_CP054705.1"/>
</dbReference>
<evidence type="ECO:0000313" key="6">
    <source>
        <dbReference type="EMBL" id="QQK76171.1"/>
    </source>
</evidence>
<evidence type="ECO:0000313" key="7">
    <source>
        <dbReference type="Proteomes" id="UP000595823"/>
    </source>
</evidence>
<dbReference type="AlphaFoldDB" id="A0A7T6Z3G2"/>
<dbReference type="EMBL" id="CP054705">
    <property type="protein sequence ID" value="QQK76171.1"/>
    <property type="molecule type" value="Genomic_DNA"/>
</dbReference>